<dbReference type="EMBL" id="JBHHMI010000010">
    <property type="protein sequence ID" value="MFB5267801.1"/>
    <property type="molecule type" value="Genomic_DNA"/>
</dbReference>
<dbReference type="Pfam" id="PF01261">
    <property type="entry name" value="AP_endonuc_2"/>
    <property type="match status" value="1"/>
</dbReference>
<comment type="caution">
    <text evidence="2">The sequence shown here is derived from an EMBL/GenBank/DDBJ whole genome shotgun (WGS) entry which is preliminary data.</text>
</comment>
<name>A0ABV5AUA8_9BACL</name>
<evidence type="ECO:0000313" key="3">
    <source>
        <dbReference type="Proteomes" id="UP001580346"/>
    </source>
</evidence>
<keyword evidence="3" id="KW-1185">Reference proteome</keyword>
<dbReference type="Proteomes" id="UP001580346">
    <property type="component" value="Unassembled WGS sequence"/>
</dbReference>
<sequence>MMGVGFTNKIGVISDSFGLGPREGLKKAKEIGADGVQIWAIAGEMEPDNLTVEDRTELRNYISGLGLEVSALCADYGGHGFKNPEENGWKIEKSKQVLELAFDLGTNIVTTHIGIIPESSDDPEYAIMQQACNELAAYASSRGGYFAIETGPEPAERLKKFLDSLDSKGVAVNFDPANMVMVTGDDPVQGVYTLRDYIVHTHVKDGVRLREVDPRDVYGVLDHEQIAVMAEGGAGFREVPLGEGNVDFEAYFTALQDIGYAGYLTVEREVGERPENDIRAAVKFIQSYRHR</sequence>
<evidence type="ECO:0000259" key="1">
    <source>
        <dbReference type="Pfam" id="PF01261"/>
    </source>
</evidence>
<dbReference type="PANTHER" id="PTHR12110:SF41">
    <property type="entry name" value="INOSOSE DEHYDRATASE"/>
    <property type="match status" value="1"/>
</dbReference>
<accession>A0ABV5AUA8</accession>
<dbReference type="InterPro" id="IPR036237">
    <property type="entry name" value="Xyl_isomerase-like_sf"/>
</dbReference>
<protein>
    <submittedName>
        <fullName evidence="2">Sugar phosphate isomerase/epimerase family protein</fullName>
    </submittedName>
</protein>
<proteinExistence type="predicted"/>
<dbReference type="RefSeq" id="WP_375355804.1">
    <property type="nucleotide sequence ID" value="NZ_JBHHMI010000010.1"/>
</dbReference>
<dbReference type="Gene3D" id="3.20.20.150">
    <property type="entry name" value="Divalent-metal-dependent TIM barrel enzymes"/>
    <property type="match status" value="1"/>
</dbReference>
<evidence type="ECO:0000313" key="2">
    <source>
        <dbReference type="EMBL" id="MFB5267801.1"/>
    </source>
</evidence>
<dbReference type="SUPFAM" id="SSF51658">
    <property type="entry name" value="Xylose isomerase-like"/>
    <property type="match status" value="1"/>
</dbReference>
<reference evidence="2 3" key="1">
    <citation type="submission" date="2024-09" db="EMBL/GenBank/DDBJ databases">
        <title>Paenibacillus zeirhizospherea sp. nov., isolated from surface of the maize (Zea mays) roots in a horticulture field, Hungary.</title>
        <authorList>
            <person name="Marton D."/>
            <person name="Farkas M."/>
            <person name="Bedics A."/>
            <person name="Toth E."/>
            <person name="Tancsics A."/>
            <person name="Boka K."/>
            <person name="Maroti G."/>
            <person name="Kriszt B."/>
            <person name="Cserhati M."/>
        </authorList>
    </citation>
    <scope>NUCLEOTIDE SEQUENCE [LARGE SCALE GENOMIC DNA]</scope>
    <source>
        <strain evidence="2 3">KCTC 33519</strain>
    </source>
</reference>
<dbReference type="InterPro" id="IPR013022">
    <property type="entry name" value="Xyl_isomerase-like_TIM-brl"/>
</dbReference>
<keyword evidence="2" id="KW-0413">Isomerase</keyword>
<dbReference type="InterPro" id="IPR050312">
    <property type="entry name" value="IolE/XylAMocC-like"/>
</dbReference>
<dbReference type="PANTHER" id="PTHR12110">
    <property type="entry name" value="HYDROXYPYRUVATE ISOMERASE"/>
    <property type="match status" value="1"/>
</dbReference>
<organism evidence="2 3">
    <name type="scientific">Paenibacillus enshidis</name>
    <dbReference type="NCBI Taxonomy" id="1458439"/>
    <lineage>
        <taxon>Bacteria</taxon>
        <taxon>Bacillati</taxon>
        <taxon>Bacillota</taxon>
        <taxon>Bacilli</taxon>
        <taxon>Bacillales</taxon>
        <taxon>Paenibacillaceae</taxon>
        <taxon>Paenibacillus</taxon>
    </lineage>
</organism>
<gene>
    <name evidence="2" type="ORF">ACE41H_13555</name>
</gene>
<feature type="domain" description="Xylose isomerase-like TIM barrel" evidence="1">
    <location>
        <begin position="25"/>
        <end position="287"/>
    </location>
</feature>
<dbReference type="GO" id="GO:0016853">
    <property type="term" value="F:isomerase activity"/>
    <property type="evidence" value="ECO:0007669"/>
    <property type="project" value="UniProtKB-KW"/>
</dbReference>